<proteinExistence type="predicted"/>
<accession>A0A0E9U8M4</accession>
<sequence>MPFIDQLHIQPMNDCSLRSMAVFCFATIFGTPKEILKVKPFGGPSLSIDFH</sequence>
<protein>
    <submittedName>
        <fullName evidence="1">Uncharacterized protein</fullName>
    </submittedName>
</protein>
<reference evidence="1" key="2">
    <citation type="journal article" date="2015" name="Fish Shellfish Immunol.">
        <title>Early steps in the European eel (Anguilla anguilla)-Vibrio vulnificus interaction in the gills: Role of the RtxA13 toxin.</title>
        <authorList>
            <person name="Callol A."/>
            <person name="Pajuelo D."/>
            <person name="Ebbesson L."/>
            <person name="Teles M."/>
            <person name="MacKenzie S."/>
            <person name="Amaro C."/>
        </authorList>
    </citation>
    <scope>NUCLEOTIDE SEQUENCE</scope>
</reference>
<organism evidence="1">
    <name type="scientific">Anguilla anguilla</name>
    <name type="common">European freshwater eel</name>
    <name type="synonym">Muraena anguilla</name>
    <dbReference type="NCBI Taxonomy" id="7936"/>
    <lineage>
        <taxon>Eukaryota</taxon>
        <taxon>Metazoa</taxon>
        <taxon>Chordata</taxon>
        <taxon>Craniata</taxon>
        <taxon>Vertebrata</taxon>
        <taxon>Euteleostomi</taxon>
        <taxon>Actinopterygii</taxon>
        <taxon>Neopterygii</taxon>
        <taxon>Teleostei</taxon>
        <taxon>Anguilliformes</taxon>
        <taxon>Anguillidae</taxon>
        <taxon>Anguilla</taxon>
    </lineage>
</organism>
<dbReference type="AlphaFoldDB" id="A0A0E9U8M4"/>
<name>A0A0E9U8M4_ANGAN</name>
<reference evidence="1" key="1">
    <citation type="submission" date="2014-11" db="EMBL/GenBank/DDBJ databases">
        <authorList>
            <person name="Amaro Gonzalez C."/>
        </authorList>
    </citation>
    <scope>NUCLEOTIDE SEQUENCE</scope>
</reference>
<dbReference type="EMBL" id="GBXM01047294">
    <property type="protein sequence ID" value="JAH61283.1"/>
    <property type="molecule type" value="Transcribed_RNA"/>
</dbReference>
<evidence type="ECO:0000313" key="1">
    <source>
        <dbReference type="EMBL" id="JAH61283.1"/>
    </source>
</evidence>